<comment type="caution">
    <text evidence="1">The sequence shown here is derived from an EMBL/GenBank/DDBJ whole genome shotgun (WGS) entry which is preliminary data.</text>
</comment>
<proteinExistence type="predicted"/>
<accession>X0RV48</accession>
<evidence type="ECO:0000313" key="1">
    <source>
        <dbReference type="EMBL" id="GAF67612.1"/>
    </source>
</evidence>
<dbReference type="AlphaFoldDB" id="X0RV48"/>
<organism evidence="1">
    <name type="scientific">marine sediment metagenome</name>
    <dbReference type="NCBI Taxonomy" id="412755"/>
    <lineage>
        <taxon>unclassified sequences</taxon>
        <taxon>metagenomes</taxon>
        <taxon>ecological metagenomes</taxon>
    </lineage>
</organism>
<protein>
    <submittedName>
        <fullName evidence="1">Uncharacterized protein</fullName>
    </submittedName>
</protein>
<sequence length="138" mass="15805">MSDPKVQLMSVTDNRKNAWIFSRPGFDHRNIDMEAIGGMDMSLNRLCMLTFKVHSSLIFRDWLFSIRPIFPWARSSRSAPLTHDNTMISSEFGDTGRTRVREVLSKIENGVPQDQAREGLPMTMSTAFIVTMDFRTCV</sequence>
<name>X0RV48_9ZZZZ</name>
<reference evidence="1" key="1">
    <citation type="journal article" date="2014" name="Front. Microbiol.">
        <title>High frequency of phylogenetically diverse reductive dehalogenase-homologous genes in deep subseafloor sedimentary metagenomes.</title>
        <authorList>
            <person name="Kawai M."/>
            <person name="Futagami T."/>
            <person name="Toyoda A."/>
            <person name="Takaki Y."/>
            <person name="Nishi S."/>
            <person name="Hori S."/>
            <person name="Arai W."/>
            <person name="Tsubouchi T."/>
            <person name="Morono Y."/>
            <person name="Uchiyama I."/>
            <person name="Ito T."/>
            <person name="Fujiyama A."/>
            <person name="Inagaki F."/>
            <person name="Takami H."/>
        </authorList>
    </citation>
    <scope>NUCLEOTIDE SEQUENCE</scope>
    <source>
        <strain evidence="1">Expedition CK06-06</strain>
    </source>
</reference>
<feature type="non-terminal residue" evidence="1">
    <location>
        <position position="138"/>
    </location>
</feature>
<gene>
    <name evidence="1" type="ORF">S01H1_14587</name>
</gene>
<dbReference type="EMBL" id="BARS01007597">
    <property type="protein sequence ID" value="GAF67612.1"/>
    <property type="molecule type" value="Genomic_DNA"/>
</dbReference>